<dbReference type="InterPro" id="IPR013272">
    <property type="entry name" value="Vps72/YL1_C"/>
</dbReference>
<keyword evidence="2" id="KW-0805">Transcription regulation</keyword>
<evidence type="ECO:0000313" key="7">
    <source>
        <dbReference type="EMBL" id="KAI9565159.1"/>
    </source>
</evidence>
<dbReference type="GO" id="GO:0031011">
    <property type="term" value="C:Ino80 complex"/>
    <property type="evidence" value="ECO:0007669"/>
    <property type="project" value="InterPro"/>
</dbReference>
<keyword evidence="4" id="KW-0539">Nucleus</keyword>
<accession>A0AAD5L235</accession>
<evidence type="ECO:0000256" key="1">
    <source>
        <dbReference type="ARBA" id="ARBA00004123"/>
    </source>
</evidence>
<protein>
    <recommendedName>
        <fullName evidence="6">Vps72/YL1 C-terminal domain-containing protein</fullName>
    </recommendedName>
</protein>
<name>A0AAD5L235_9CRUS</name>
<evidence type="ECO:0000256" key="2">
    <source>
        <dbReference type="ARBA" id="ARBA00023015"/>
    </source>
</evidence>
<evidence type="ECO:0000313" key="8">
    <source>
        <dbReference type="Proteomes" id="UP000820818"/>
    </source>
</evidence>
<dbReference type="SMART" id="SM00993">
    <property type="entry name" value="YL1_C"/>
    <property type="match status" value="1"/>
</dbReference>
<comment type="caution">
    <text evidence="7">The sequence shown here is derived from an EMBL/GenBank/DDBJ whole genome shotgun (WGS) entry which is preliminary data.</text>
</comment>
<keyword evidence="3" id="KW-0804">Transcription</keyword>
<dbReference type="PANTHER" id="PTHR31200:SF1">
    <property type="entry name" value="INO80 COMPLEX SUBUNIT C"/>
    <property type="match status" value="1"/>
</dbReference>
<keyword evidence="8" id="KW-1185">Reference proteome</keyword>
<dbReference type="InterPro" id="IPR029525">
    <property type="entry name" value="INO80C/Ies6"/>
</dbReference>
<organism evidence="7 8">
    <name type="scientific">Daphnia sinensis</name>
    <dbReference type="NCBI Taxonomy" id="1820382"/>
    <lineage>
        <taxon>Eukaryota</taxon>
        <taxon>Metazoa</taxon>
        <taxon>Ecdysozoa</taxon>
        <taxon>Arthropoda</taxon>
        <taxon>Crustacea</taxon>
        <taxon>Branchiopoda</taxon>
        <taxon>Diplostraca</taxon>
        <taxon>Cladocera</taxon>
        <taxon>Anomopoda</taxon>
        <taxon>Daphniidae</taxon>
        <taxon>Daphnia</taxon>
        <taxon>Daphnia similis group</taxon>
    </lineage>
</organism>
<evidence type="ECO:0000256" key="3">
    <source>
        <dbReference type="ARBA" id="ARBA00023163"/>
    </source>
</evidence>
<dbReference type="Proteomes" id="UP000820818">
    <property type="component" value="Linkage Group LG1"/>
</dbReference>
<comment type="subcellular location">
    <subcellularLocation>
        <location evidence="1">Nucleus</location>
    </subcellularLocation>
</comment>
<gene>
    <name evidence="7" type="ORF">GHT06_008935</name>
</gene>
<feature type="region of interest" description="Disordered" evidence="5">
    <location>
        <begin position="1"/>
        <end position="27"/>
    </location>
</feature>
<evidence type="ECO:0000256" key="5">
    <source>
        <dbReference type="SAM" id="MobiDB-lite"/>
    </source>
</evidence>
<evidence type="ECO:0000256" key="4">
    <source>
        <dbReference type="ARBA" id="ARBA00023242"/>
    </source>
</evidence>
<dbReference type="EMBL" id="WJBH02000001">
    <property type="protein sequence ID" value="KAI9565159.1"/>
    <property type="molecule type" value="Genomic_DNA"/>
</dbReference>
<feature type="domain" description="Vps72/YL1 C-terminal" evidence="6">
    <location>
        <begin position="111"/>
        <end position="140"/>
    </location>
</feature>
<proteinExistence type="predicted"/>
<dbReference type="AlphaFoldDB" id="A0AAD5L235"/>
<dbReference type="Pfam" id="PF08265">
    <property type="entry name" value="YL1_C"/>
    <property type="match status" value="1"/>
</dbReference>
<sequence length="162" mass="17813">MAKKKKTSITSKKNEVSSATTVRTETVISKKTEAASPLLTSVDGALDEACFGDMKNVPFKNTSYEAKKTTKRKIWKGLKQILSQERSVESASDAVFYSSIDAPPSFKPAKKYSDLSGLLGNYTDPHTHLRYAEAEEYQTIQTLPSDIVSGYLTLRKALNPVG</sequence>
<feature type="compositionally biased region" description="Polar residues" evidence="5">
    <location>
        <begin position="16"/>
        <end position="27"/>
    </location>
</feature>
<dbReference type="PANTHER" id="PTHR31200">
    <property type="entry name" value="INO80 COMPLEX SUBUNIT C"/>
    <property type="match status" value="1"/>
</dbReference>
<evidence type="ECO:0000259" key="6">
    <source>
        <dbReference type="SMART" id="SM00993"/>
    </source>
</evidence>
<reference evidence="7 8" key="1">
    <citation type="submission" date="2022-05" db="EMBL/GenBank/DDBJ databases">
        <title>A multi-omics perspective on studying reproductive biology in Daphnia sinensis.</title>
        <authorList>
            <person name="Jia J."/>
        </authorList>
    </citation>
    <scope>NUCLEOTIDE SEQUENCE [LARGE SCALE GENOMIC DNA]</scope>
    <source>
        <strain evidence="7 8">WSL</strain>
    </source>
</reference>
<dbReference type="GO" id="GO:0006338">
    <property type="term" value="P:chromatin remodeling"/>
    <property type="evidence" value="ECO:0007669"/>
    <property type="project" value="InterPro"/>
</dbReference>